<protein>
    <submittedName>
        <fullName evidence="2">Uncharacterized protein</fullName>
    </submittedName>
</protein>
<keyword evidence="3" id="KW-1185">Reference proteome</keyword>
<gene>
    <name evidence="2" type="ORF">JIN82_06885</name>
</gene>
<feature type="region of interest" description="Disordered" evidence="1">
    <location>
        <begin position="1"/>
        <end position="36"/>
    </location>
</feature>
<evidence type="ECO:0000256" key="1">
    <source>
        <dbReference type="SAM" id="MobiDB-lite"/>
    </source>
</evidence>
<proteinExistence type="predicted"/>
<dbReference type="AlphaFoldDB" id="A0A8J7MFK0"/>
<dbReference type="Proteomes" id="UP000624703">
    <property type="component" value="Unassembled WGS sequence"/>
</dbReference>
<comment type="caution">
    <text evidence="2">The sequence shown here is derived from an EMBL/GenBank/DDBJ whole genome shotgun (WGS) entry which is preliminary data.</text>
</comment>
<accession>A0A8J7MFK0</accession>
<reference evidence="2" key="1">
    <citation type="submission" date="2021-01" db="EMBL/GenBank/DDBJ databases">
        <title>Modified the classification status of verrucomicrobia.</title>
        <authorList>
            <person name="Feng X."/>
        </authorList>
    </citation>
    <scope>NUCLEOTIDE SEQUENCE</scope>
    <source>
        <strain evidence="2">_KCTC 22039</strain>
    </source>
</reference>
<dbReference type="EMBL" id="JAENIM010000034">
    <property type="protein sequence ID" value="MBK1790879.1"/>
    <property type="molecule type" value="Genomic_DNA"/>
</dbReference>
<evidence type="ECO:0000313" key="3">
    <source>
        <dbReference type="Proteomes" id="UP000624703"/>
    </source>
</evidence>
<organism evidence="2 3">
    <name type="scientific">Persicirhabdus sediminis</name>
    <dbReference type="NCBI Taxonomy" id="454144"/>
    <lineage>
        <taxon>Bacteria</taxon>
        <taxon>Pseudomonadati</taxon>
        <taxon>Verrucomicrobiota</taxon>
        <taxon>Verrucomicrobiia</taxon>
        <taxon>Verrucomicrobiales</taxon>
        <taxon>Verrucomicrobiaceae</taxon>
        <taxon>Persicirhabdus</taxon>
    </lineage>
</organism>
<sequence length="145" mass="16320">MNSCKAAPEKKKHLGKADNKGSMQKKAGEMRPEISRQQLEEMAAAIRLIRETSTGAPDADEAVKAVRRVREFLKVWQPIGKNSDELTELLGEPTKSYIPSKKTKSERVPPYDKEMEYGFAGEWGTYLFIFYLKDGQIVHVDGSNA</sequence>
<evidence type="ECO:0000313" key="2">
    <source>
        <dbReference type="EMBL" id="MBK1790879.1"/>
    </source>
</evidence>
<name>A0A8J7MFK0_9BACT</name>